<evidence type="ECO:0000256" key="1">
    <source>
        <dbReference type="ARBA" id="ARBA00012528"/>
    </source>
</evidence>
<feature type="transmembrane region" description="Helical" evidence="2">
    <location>
        <begin position="74"/>
        <end position="95"/>
    </location>
</feature>
<sequence length="276" mass="29291">MVGPTRDWIVRQLSLGEFSTVCEVWRKSAGMALKIAMVAFVLSVLAHVGLAAVGLLPFALKDGLLVNTIVAPPIGFFVALFAYAVVGLAIFDLGVSREELQRISSTDVLSGLANRRAFQDAYTDRLEDRVMILFDIDRFKDINDTYGHAAGDMVIARVGAALRKIFDSDCLVARIGGEEYGVLCWKRSIEEVHALAETARRAVAELKFSVSGQAFTATVSGGLAAAPADLSFGAAFSLADKALYAAKAEGRNCFAGGEARAAAHNAATSSAAQLRA</sequence>
<accession>A0ABS6WJ03</accession>
<evidence type="ECO:0000259" key="3">
    <source>
        <dbReference type="PROSITE" id="PS50887"/>
    </source>
</evidence>
<name>A0ABS6WJ03_9HYPH</name>
<evidence type="ECO:0000313" key="4">
    <source>
        <dbReference type="EMBL" id="MBW3095919.1"/>
    </source>
</evidence>
<dbReference type="Pfam" id="PF00990">
    <property type="entry name" value="GGDEF"/>
    <property type="match status" value="1"/>
</dbReference>
<dbReference type="PROSITE" id="PS50887">
    <property type="entry name" value="GGDEF"/>
    <property type="match status" value="1"/>
</dbReference>
<dbReference type="SMART" id="SM00267">
    <property type="entry name" value="GGDEF"/>
    <property type="match status" value="1"/>
</dbReference>
<dbReference type="RefSeq" id="WP_219157666.1">
    <property type="nucleotide sequence ID" value="NZ_JAHWQX010000001.1"/>
</dbReference>
<dbReference type="PANTHER" id="PTHR45138:SF9">
    <property type="entry name" value="DIGUANYLATE CYCLASE DGCM-RELATED"/>
    <property type="match status" value="1"/>
</dbReference>
<keyword evidence="5" id="KW-1185">Reference proteome</keyword>
<proteinExistence type="predicted"/>
<comment type="caution">
    <text evidence="4">The sequence shown here is derived from an EMBL/GenBank/DDBJ whole genome shotgun (WGS) entry which is preliminary data.</text>
</comment>
<dbReference type="InterPro" id="IPR050469">
    <property type="entry name" value="Diguanylate_Cyclase"/>
</dbReference>
<dbReference type="NCBIfam" id="TIGR00254">
    <property type="entry name" value="GGDEF"/>
    <property type="match status" value="1"/>
</dbReference>
<feature type="domain" description="GGDEF" evidence="3">
    <location>
        <begin position="127"/>
        <end position="259"/>
    </location>
</feature>
<dbReference type="PANTHER" id="PTHR45138">
    <property type="entry name" value="REGULATORY COMPONENTS OF SENSORY TRANSDUCTION SYSTEM"/>
    <property type="match status" value="1"/>
</dbReference>
<organism evidence="4 5">
    <name type="scientific">Pseudohoeflea coraliihabitans</name>
    <dbReference type="NCBI Taxonomy" id="2860393"/>
    <lineage>
        <taxon>Bacteria</taxon>
        <taxon>Pseudomonadati</taxon>
        <taxon>Pseudomonadota</taxon>
        <taxon>Alphaproteobacteria</taxon>
        <taxon>Hyphomicrobiales</taxon>
        <taxon>Rhizobiaceae</taxon>
        <taxon>Pseudohoeflea</taxon>
    </lineage>
</organism>
<dbReference type="EMBL" id="JAHWQX010000001">
    <property type="protein sequence ID" value="MBW3095919.1"/>
    <property type="molecule type" value="Genomic_DNA"/>
</dbReference>
<feature type="transmembrane region" description="Helical" evidence="2">
    <location>
        <begin position="35"/>
        <end position="59"/>
    </location>
</feature>
<evidence type="ECO:0000313" key="5">
    <source>
        <dbReference type="Proteomes" id="UP001430804"/>
    </source>
</evidence>
<keyword evidence="2" id="KW-0812">Transmembrane</keyword>
<reference evidence="4" key="1">
    <citation type="submission" date="2021-07" db="EMBL/GenBank/DDBJ databases">
        <title>Pseudohoeflea marina sp. nov. a polyhydroxyalcanoate-producing bacterium.</title>
        <authorList>
            <person name="Zheng W."/>
            <person name="Yu S."/>
            <person name="Huang Y."/>
        </authorList>
    </citation>
    <scope>NUCLEOTIDE SEQUENCE</scope>
    <source>
        <strain evidence="4">DP4N28-3</strain>
    </source>
</reference>
<dbReference type="EC" id="2.7.7.65" evidence="1"/>
<dbReference type="CDD" id="cd01949">
    <property type="entry name" value="GGDEF"/>
    <property type="match status" value="1"/>
</dbReference>
<gene>
    <name evidence="4" type="ORF">KY465_01355</name>
</gene>
<keyword evidence="2" id="KW-1133">Transmembrane helix</keyword>
<keyword evidence="2" id="KW-0472">Membrane</keyword>
<dbReference type="Proteomes" id="UP001430804">
    <property type="component" value="Unassembled WGS sequence"/>
</dbReference>
<protein>
    <recommendedName>
        <fullName evidence="1">diguanylate cyclase</fullName>
        <ecNumber evidence="1">2.7.7.65</ecNumber>
    </recommendedName>
</protein>
<evidence type="ECO:0000256" key="2">
    <source>
        <dbReference type="SAM" id="Phobius"/>
    </source>
</evidence>
<dbReference type="InterPro" id="IPR000160">
    <property type="entry name" value="GGDEF_dom"/>
</dbReference>